<accession>A0AAV7UDE8</accession>
<sequence>MASDPLAALLGWDKQIAVQNRRLVAMGFLLAKRRIAMRWDRGPVPTVREWHKDMAFCNTQTDYSEILPSTTGPKKLWEAYSCYLIGKETGEPEAGGAF</sequence>
<name>A0AAV7UDE8_PLEWA</name>
<gene>
    <name evidence="1" type="ORF">NDU88_003893</name>
</gene>
<protein>
    <submittedName>
        <fullName evidence="1">Uncharacterized protein</fullName>
    </submittedName>
</protein>
<keyword evidence="2" id="KW-1185">Reference proteome</keyword>
<dbReference type="Proteomes" id="UP001066276">
    <property type="component" value="Chromosome 3_1"/>
</dbReference>
<reference evidence="1" key="1">
    <citation type="journal article" date="2022" name="bioRxiv">
        <title>Sequencing and chromosome-scale assembly of the giantPleurodeles waltlgenome.</title>
        <authorList>
            <person name="Brown T."/>
            <person name="Elewa A."/>
            <person name="Iarovenko S."/>
            <person name="Subramanian E."/>
            <person name="Araus A.J."/>
            <person name="Petzold A."/>
            <person name="Susuki M."/>
            <person name="Suzuki K.-i.T."/>
            <person name="Hayashi T."/>
            <person name="Toyoda A."/>
            <person name="Oliveira C."/>
            <person name="Osipova E."/>
            <person name="Leigh N.D."/>
            <person name="Simon A."/>
            <person name="Yun M.H."/>
        </authorList>
    </citation>
    <scope>NUCLEOTIDE SEQUENCE</scope>
    <source>
        <strain evidence="1">20211129_DDA</strain>
        <tissue evidence="1">Liver</tissue>
    </source>
</reference>
<comment type="caution">
    <text evidence="1">The sequence shown here is derived from an EMBL/GenBank/DDBJ whole genome shotgun (WGS) entry which is preliminary data.</text>
</comment>
<evidence type="ECO:0000313" key="2">
    <source>
        <dbReference type="Proteomes" id="UP001066276"/>
    </source>
</evidence>
<proteinExistence type="predicted"/>
<dbReference type="AlphaFoldDB" id="A0AAV7UDE8"/>
<dbReference type="EMBL" id="JANPWB010000005">
    <property type="protein sequence ID" value="KAJ1187114.1"/>
    <property type="molecule type" value="Genomic_DNA"/>
</dbReference>
<evidence type="ECO:0000313" key="1">
    <source>
        <dbReference type="EMBL" id="KAJ1187114.1"/>
    </source>
</evidence>
<organism evidence="1 2">
    <name type="scientific">Pleurodeles waltl</name>
    <name type="common">Iberian ribbed newt</name>
    <dbReference type="NCBI Taxonomy" id="8319"/>
    <lineage>
        <taxon>Eukaryota</taxon>
        <taxon>Metazoa</taxon>
        <taxon>Chordata</taxon>
        <taxon>Craniata</taxon>
        <taxon>Vertebrata</taxon>
        <taxon>Euteleostomi</taxon>
        <taxon>Amphibia</taxon>
        <taxon>Batrachia</taxon>
        <taxon>Caudata</taxon>
        <taxon>Salamandroidea</taxon>
        <taxon>Salamandridae</taxon>
        <taxon>Pleurodelinae</taxon>
        <taxon>Pleurodeles</taxon>
    </lineage>
</organism>